<protein>
    <submittedName>
        <fullName evidence="2">PXPV repeat-containing protein</fullName>
    </submittedName>
</protein>
<accession>A0A4Q7R863</accession>
<keyword evidence="1" id="KW-0732">Signal</keyword>
<dbReference type="AlphaFoldDB" id="A0A4Q7R863"/>
<dbReference type="Proteomes" id="UP000291078">
    <property type="component" value="Unassembled WGS sequence"/>
</dbReference>
<dbReference type="EMBL" id="SGXM01000014">
    <property type="protein sequence ID" value="RZT28996.1"/>
    <property type="molecule type" value="Genomic_DNA"/>
</dbReference>
<dbReference type="InterPro" id="IPR024446">
    <property type="entry name" value="PXPV"/>
</dbReference>
<proteinExistence type="predicted"/>
<organism evidence="2 3">
    <name type="scientific">Cupriavidus agavae</name>
    <dbReference type="NCBI Taxonomy" id="1001822"/>
    <lineage>
        <taxon>Bacteria</taxon>
        <taxon>Pseudomonadati</taxon>
        <taxon>Pseudomonadota</taxon>
        <taxon>Betaproteobacteria</taxon>
        <taxon>Burkholderiales</taxon>
        <taxon>Burkholderiaceae</taxon>
        <taxon>Cupriavidus</taxon>
    </lineage>
</organism>
<gene>
    <name evidence="2" type="ORF">EV147_5091</name>
</gene>
<sequence length="116" mass="12985">MSKRPLYLSLILAGTASLAVSTAALARVDVDVNLGVPVAPVVVAPAPVYVAPRPVYVAPPPPPVVYRPAPVIVAPPVVIGWHGERYWDGARWYNRREYRDYHAHYRHEHDRGPWHH</sequence>
<keyword evidence="3" id="KW-1185">Reference proteome</keyword>
<evidence type="ECO:0000256" key="1">
    <source>
        <dbReference type="SAM" id="SignalP"/>
    </source>
</evidence>
<feature type="chain" id="PRO_5020236519" evidence="1">
    <location>
        <begin position="27"/>
        <end position="116"/>
    </location>
</feature>
<dbReference type="OrthoDB" id="25829at106589"/>
<feature type="signal peptide" evidence="1">
    <location>
        <begin position="1"/>
        <end position="26"/>
    </location>
</feature>
<reference evidence="2 3" key="1">
    <citation type="journal article" date="2015" name="Stand. Genomic Sci.">
        <title>Genomic Encyclopedia of Bacterial and Archaeal Type Strains, Phase III: the genomes of soil and plant-associated and newly described type strains.</title>
        <authorList>
            <person name="Whitman W.B."/>
            <person name="Woyke T."/>
            <person name="Klenk H.P."/>
            <person name="Zhou Y."/>
            <person name="Lilburn T.G."/>
            <person name="Beck B.J."/>
            <person name="De Vos P."/>
            <person name="Vandamme P."/>
            <person name="Eisen J.A."/>
            <person name="Garrity G."/>
            <person name="Hugenholtz P."/>
            <person name="Kyrpides N.C."/>
        </authorList>
    </citation>
    <scope>NUCLEOTIDE SEQUENCE [LARGE SCALE GENOMIC DNA]</scope>
    <source>
        <strain evidence="2 3">ASC-9842</strain>
    </source>
</reference>
<dbReference type="RefSeq" id="WP_130393977.1">
    <property type="nucleotide sequence ID" value="NZ_SGXM01000014.1"/>
</dbReference>
<comment type="caution">
    <text evidence="2">The sequence shown here is derived from an EMBL/GenBank/DDBJ whole genome shotgun (WGS) entry which is preliminary data.</text>
</comment>
<evidence type="ECO:0000313" key="2">
    <source>
        <dbReference type="EMBL" id="RZT28996.1"/>
    </source>
</evidence>
<dbReference type="Pfam" id="PF12778">
    <property type="entry name" value="PXPV"/>
    <property type="match status" value="1"/>
</dbReference>
<name>A0A4Q7R863_9BURK</name>
<evidence type="ECO:0000313" key="3">
    <source>
        <dbReference type="Proteomes" id="UP000291078"/>
    </source>
</evidence>